<dbReference type="SMART" id="SM00028">
    <property type="entry name" value="TPR"/>
    <property type="match status" value="3"/>
</dbReference>
<dbReference type="AlphaFoldDB" id="A0A3B1AEA9"/>
<sequence>MSLINKVLTDLDQRHAVNGDSNSNVENESPLRGLPFSAVPQSKNNRSRYILTGALIVVLVISVGVGLFFYDLSSNVNVVSNVTESAPQDSPRVINKPVATKIPINRAPVAKVEQAVVIKQPQPKVVIKPDRQVTKRSPVRIVKSKPNKTVLAVVEREPKSGFNKSTVPLRSEQRAEVAYQSAYEQLQAGNQQKAERSLRQALALEPGHIKSRELLSGVYIRQGRWVEVSELLRNGLLLSPGHRTFSKLYARALMQLQQDQRAIAVLTQHAPPIKSDPDYYALLAALYQRQKEHASAVQTYQNIVKIQPENGVWWVGLGISLEALGKSKQASHAYFQARKSGNLLNEIAHFTNNRLAALAEIGYPAN</sequence>
<accession>A0A3B1AEA9</accession>
<proteinExistence type="predicted"/>
<keyword evidence="3" id="KW-0812">Transmembrane</keyword>
<keyword evidence="3" id="KW-0472">Membrane</keyword>
<keyword evidence="2" id="KW-0802">TPR repeat</keyword>
<evidence type="ECO:0000256" key="2">
    <source>
        <dbReference type="ARBA" id="ARBA00022803"/>
    </source>
</evidence>
<dbReference type="PROSITE" id="PS50005">
    <property type="entry name" value="TPR"/>
    <property type="match status" value="2"/>
</dbReference>
<dbReference type="InterPro" id="IPR051012">
    <property type="entry name" value="CellSynth/LPSAsmb/PSIAsmb"/>
</dbReference>
<evidence type="ECO:0000256" key="3">
    <source>
        <dbReference type="SAM" id="Phobius"/>
    </source>
</evidence>
<keyword evidence="3" id="KW-1133">Transmembrane helix</keyword>
<reference evidence="4" key="1">
    <citation type="submission" date="2018-06" db="EMBL/GenBank/DDBJ databases">
        <authorList>
            <person name="Zhirakovskaya E."/>
        </authorList>
    </citation>
    <scope>NUCLEOTIDE SEQUENCE</scope>
</reference>
<dbReference type="EMBL" id="UOFR01000008">
    <property type="protein sequence ID" value="VAW90926.1"/>
    <property type="molecule type" value="Genomic_DNA"/>
</dbReference>
<dbReference type="PANTHER" id="PTHR45586">
    <property type="entry name" value="TPR REPEAT-CONTAINING PROTEIN PA4667"/>
    <property type="match status" value="1"/>
</dbReference>
<keyword evidence="1" id="KW-0677">Repeat</keyword>
<evidence type="ECO:0000256" key="1">
    <source>
        <dbReference type="ARBA" id="ARBA00022737"/>
    </source>
</evidence>
<dbReference type="Pfam" id="PF13181">
    <property type="entry name" value="TPR_8"/>
    <property type="match status" value="1"/>
</dbReference>
<dbReference type="Pfam" id="PF13429">
    <property type="entry name" value="TPR_15"/>
    <property type="match status" value="1"/>
</dbReference>
<name>A0A3B1AEA9_9ZZZZ</name>
<evidence type="ECO:0000313" key="4">
    <source>
        <dbReference type="EMBL" id="VAW90926.1"/>
    </source>
</evidence>
<dbReference type="Gene3D" id="1.25.40.10">
    <property type="entry name" value="Tetratricopeptide repeat domain"/>
    <property type="match status" value="2"/>
</dbReference>
<organism evidence="4">
    <name type="scientific">hydrothermal vent metagenome</name>
    <dbReference type="NCBI Taxonomy" id="652676"/>
    <lineage>
        <taxon>unclassified sequences</taxon>
        <taxon>metagenomes</taxon>
        <taxon>ecological metagenomes</taxon>
    </lineage>
</organism>
<feature type="transmembrane region" description="Helical" evidence="3">
    <location>
        <begin position="49"/>
        <end position="70"/>
    </location>
</feature>
<dbReference type="PANTHER" id="PTHR45586:SF1">
    <property type="entry name" value="LIPOPOLYSACCHARIDE ASSEMBLY PROTEIN B"/>
    <property type="match status" value="1"/>
</dbReference>
<dbReference type="SUPFAM" id="SSF48452">
    <property type="entry name" value="TPR-like"/>
    <property type="match status" value="1"/>
</dbReference>
<dbReference type="InterPro" id="IPR019734">
    <property type="entry name" value="TPR_rpt"/>
</dbReference>
<dbReference type="InterPro" id="IPR011990">
    <property type="entry name" value="TPR-like_helical_dom_sf"/>
</dbReference>
<gene>
    <name evidence="4" type="ORF">MNBD_GAMMA21-2255</name>
</gene>
<protein>
    <submittedName>
        <fullName evidence="4">Uncharacterized protein</fullName>
    </submittedName>
</protein>